<feature type="domain" description="EXS" evidence="8">
    <location>
        <begin position="623"/>
        <end position="826"/>
    </location>
</feature>
<sequence length="858" mass="95004">MKFGAKLRSYAVPEWQQHYVDYQCLKALLKQQRKKIETSNSPGYLSKLLPASWQLTPEKGSSGGDGIGLPLSAGVKAPDARAVLLATTHAKPSQHRHQQPGFASFKEPLLQNERQPQQEEQVQQPQLEAEHRSVSSGAATDEQAEGASMRTETLRAKCVAAFGAAIENEKTKVAAFFREELGFLEDKLKAVAAELRALNAARKRRQSARGGTSGGDNQETLTETTSSAIAVPLYPGNAAPPAADSTEEKALSSQDAAYLRRLERILLLLLDTLEKLEVYRRLNLLALWKALKKRDKQLQLPKGTAVRDFEKITTFFNQQIRIPPKTRRAARTLYRRVAGEDSDLSLEVLPLRTHEGLGGAYFRQEARVSFLVGCLAVLALLTAALLLLPMPPATPFDYDGLMAVFPLFRGPLTGYLSNAVVIEEYILSPPVFKDLLRLFPHPLGASNYAPPIYGGAPCCCRLAFAWSFVWFATASAMAVMEHYGVNYRFLLDLAPRGQASSVSFFYTAALQFVLTIATCALYLVDSKLRLLGHSQNYHLYPLGLLLLQLLLLVFPSRSLSYKARRQVFGAFFAVLKAGVFAVRDVKLVSNIIGDVLTSLAKPLGDLQYLLCYLSKGMDNNGPAQCYGDSVVRPLLLGLPFYLRLCQCFIRFRLSEPGAGLIHVMNMAKYACGILVLITTNVPWLDLGVSVYAMCLLWVFSYCLGSLFMLYWDVRVDWGLLPTPDRFIRMQGRLMYPTWLYGAIAVTNAMGRLTWAMTLMPISLVGNKSLSGNLVLLFISVVEIMRRGAWAVLRLENEHVNNSSRFRAILWVPPLHQTRLEVLEGDPLIHTSTPVTVSGTHATPSYRAPPAGDSGKQSP</sequence>
<dbReference type="GO" id="GO:0016036">
    <property type="term" value="P:cellular response to phosphate starvation"/>
    <property type="evidence" value="ECO:0007669"/>
    <property type="project" value="TreeGrafter"/>
</dbReference>
<feature type="region of interest" description="Disordered" evidence="6">
    <location>
        <begin position="832"/>
        <end position="858"/>
    </location>
</feature>
<dbReference type="Proteomes" id="UP000030763">
    <property type="component" value="Unassembled WGS sequence"/>
</dbReference>
<feature type="transmembrane region" description="Helical" evidence="7">
    <location>
        <begin position="733"/>
        <end position="756"/>
    </location>
</feature>
<keyword evidence="11" id="KW-1185">Reference proteome</keyword>
<dbReference type="OMA" id="CAFATMA"/>
<feature type="transmembrane region" description="Helical" evidence="7">
    <location>
        <begin position="768"/>
        <end position="784"/>
    </location>
</feature>
<feature type="compositionally biased region" description="Low complexity" evidence="6">
    <location>
        <begin position="113"/>
        <end position="127"/>
    </location>
</feature>
<dbReference type="GO" id="GO:0006817">
    <property type="term" value="P:phosphate ion transport"/>
    <property type="evidence" value="ECO:0007669"/>
    <property type="project" value="TreeGrafter"/>
</dbReference>
<dbReference type="Pfam" id="PF03124">
    <property type="entry name" value="EXS"/>
    <property type="match status" value="1"/>
</dbReference>
<accession>U6MB25</accession>
<dbReference type="PANTHER" id="PTHR10783">
    <property type="entry name" value="XENOTROPIC AND POLYTROPIC RETROVIRUS RECEPTOR 1-RELATED"/>
    <property type="match status" value="1"/>
</dbReference>
<dbReference type="OrthoDB" id="9970435at2759"/>
<evidence type="ECO:0000256" key="1">
    <source>
        <dbReference type="ARBA" id="ARBA00004141"/>
    </source>
</evidence>
<dbReference type="GeneID" id="25336382"/>
<keyword evidence="3 7" id="KW-0812">Transmembrane</keyword>
<dbReference type="PANTHER" id="PTHR10783:SF103">
    <property type="entry name" value="SOLUTE CARRIER FAMILY 53 MEMBER 1"/>
    <property type="match status" value="1"/>
</dbReference>
<evidence type="ECO:0000256" key="6">
    <source>
        <dbReference type="SAM" id="MobiDB-lite"/>
    </source>
</evidence>
<evidence type="ECO:0000256" key="3">
    <source>
        <dbReference type="ARBA" id="ARBA00022692"/>
    </source>
</evidence>
<evidence type="ECO:0000256" key="5">
    <source>
        <dbReference type="ARBA" id="ARBA00023136"/>
    </source>
</evidence>
<proteinExistence type="inferred from homology"/>
<evidence type="ECO:0000259" key="8">
    <source>
        <dbReference type="PROSITE" id="PS51380"/>
    </source>
</evidence>
<feature type="transmembrane region" description="Helical" evidence="7">
    <location>
        <begin position="368"/>
        <end position="388"/>
    </location>
</feature>
<reference evidence="10" key="1">
    <citation type="submission" date="2013-10" db="EMBL/GenBank/DDBJ databases">
        <title>Genomic analysis of the causative agents of coccidiosis in chickens.</title>
        <authorList>
            <person name="Reid A.J."/>
            <person name="Blake D."/>
            <person name="Billington K."/>
            <person name="Browne H."/>
            <person name="Dunn M."/>
            <person name="Hung S."/>
            <person name="Kawahara F."/>
            <person name="Miranda-Saavedra D."/>
            <person name="Mourier T."/>
            <person name="Nagra H."/>
            <person name="Otto T.D."/>
            <person name="Rawlings N."/>
            <person name="Sanchez A."/>
            <person name="Sanders M."/>
            <person name="Subramaniam C."/>
            <person name="Tay Y."/>
            <person name="Dear P."/>
            <person name="Doerig C."/>
            <person name="Gruber A."/>
            <person name="Parkinson J."/>
            <person name="Shirley M."/>
            <person name="Wan K.L."/>
            <person name="Berriman M."/>
            <person name="Tomley F."/>
            <person name="Pain A."/>
        </authorList>
    </citation>
    <scope>NUCLEOTIDE SEQUENCE [LARGE SCALE GENOMIC DNA]</scope>
    <source>
        <strain evidence="10">Weybridge</strain>
    </source>
</reference>
<dbReference type="PROSITE" id="PS51380">
    <property type="entry name" value="EXS"/>
    <property type="match status" value="1"/>
</dbReference>
<dbReference type="CDD" id="cd14447">
    <property type="entry name" value="SPX"/>
    <property type="match status" value="1"/>
</dbReference>
<evidence type="ECO:0000256" key="2">
    <source>
        <dbReference type="ARBA" id="ARBA00009665"/>
    </source>
</evidence>
<keyword evidence="4 7" id="KW-1133">Transmembrane helix</keyword>
<dbReference type="VEuPathDB" id="ToxoDB:EMWEY_00023960"/>
<dbReference type="GO" id="GO:0000822">
    <property type="term" value="F:inositol hexakisphosphate binding"/>
    <property type="evidence" value="ECO:0007669"/>
    <property type="project" value="TreeGrafter"/>
</dbReference>
<evidence type="ECO:0000313" key="10">
    <source>
        <dbReference type="EMBL" id="CDJ59669.1"/>
    </source>
</evidence>
<feature type="region of interest" description="Disordered" evidence="6">
    <location>
        <begin position="113"/>
        <end position="149"/>
    </location>
</feature>
<dbReference type="PROSITE" id="PS51382">
    <property type="entry name" value="SPX"/>
    <property type="match status" value="1"/>
</dbReference>
<dbReference type="InterPro" id="IPR004331">
    <property type="entry name" value="SPX_dom"/>
</dbReference>
<dbReference type="GO" id="GO:0005886">
    <property type="term" value="C:plasma membrane"/>
    <property type="evidence" value="ECO:0007669"/>
    <property type="project" value="TreeGrafter"/>
</dbReference>
<gene>
    <name evidence="10" type="ORF">EMWEY_00023960</name>
</gene>
<feature type="transmembrane region" description="Helical" evidence="7">
    <location>
        <begin position="666"/>
        <end position="684"/>
    </location>
</feature>
<evidence type="ECO:0000259" key="9">
    <source>
        <dbReference type="PROSITE" id="PS51382"/>
    </source>
</evidence>
<feature type="transmembrane region" description="Helical" evidence="7">
    <location>
        <begin position="690"/>
        <end position="713"/>
    </location>
</feature>
<name>U6MB25_EIMMA</name>
<evidence type="ECO:0000256" key="7">
    <source>
        <dbReference type="SAM" id="Phobius"/>
    </source>
</evidence>
<feature type="compositionally biased region" description="Polar residues" evidence="6">
    <location>
        <begin position="832"/>
        <end position="842"/>
    </location>
</feature>
<organism evidence="10 11">
    <name type="scientific">Eimeria maxima</name>
    <name type="common">Coccidian parasite</name>
    <dbReference type="NCBI Taxonomy" id="5804"/>
    <lineage>
        <taxon>Eukaryota</taxon>
        <taxon>Sar</taxon>
        <taxon>Alveolata</taxon>
        <taxon>Apicomplexa</taxon>
        <taxon>Conoidasida</taxon>
        <taxon>Coccidia</taxon>
        <taxon>Eucoccidiorida</taxon>
        <taxon>Eimeriorina</taxon>
        <taxon>Eimeriidae</taxon>
        <taxon>Eimeria</taxon>
    </lineage>
</organism>
<evidence type="ECO:0000256" key="4">
    <source>
        <dbReference type="ARBA" id="ARBA00022989"/>
    </source>
</evidence>
<comment type="subcellular location">
    <subcellularLocation>
        <location evidence="1">Membrane</location>
        <topology evidence="1">Multi-pass membrane protein</topology>
    </subcellularLocation>
</comment>
<dbReference type="RefSeq" id="XP_013336316.1">
    <property type="nucleotide sequence ID" value="XM_013480862.1"/>
</dbReference>
<feature type="transmembrane region" description="Helical" evidence="7">
    <location>
        <begin position="536"/>
        <end position="555"/>
    </location>
</feature>
<dbReference type="AlphaFoldDB" id="U6MB25"/>
<feature type="transmembrane region" description="Helical" evidence="7">
    <location>
        <begin position="463"/>
        <end position="483"/>
    </location>
</feature>
<dbReference type="EMBL" id="HG720677">
    <property type="protein sequence ID" value="CDJ59669.1"/>
    <property type="molecule type" value="Genomic_DNA"/>
</dbReference>
<dbReference type="Pfam" id="PF03105">
    <property type="entry name" value="SPX"/>
    <property type="match status" value="1"/>
</dbReference>
<protein>
    <submittedName>
        <fullName evidence="10">SPX domain-containing protein, putative</fullName>
    </submittedName>
</protein>
<comment type="similarity">
    <text evidence="2">Belongs to the SYG1 (TC 2.A.94) family.</text>
</comment>
<evidence type="ECO:0000313" key="11">
    <source>
        <dbReference type="Proteomes" id="UP000030763"/>
    </source>
</evidence>
<feature type="domain" description="SPX" evidence="9">
    <location>
        <begin position="1"/>
        <end position="308"/>
    </location>
</feature>
<dbReference type="InterPro" id="IPR004342">
    <property type="entry name" value="EXS_C"/>
</dbReference>
<keyword evidence="5 7" id="KW-0472">Membrane</keyword>
<dbReference type="GO" id="GO:0005794">
    <property type="term" value="C:Golgi apparatus"/>
    <property type="evidence" value="ECO:0007669"/>
    <property type="project" value="TreeGrafter"/>
</dbReference>
<feature type="transmembrane region" description="Helical" evidence="7">
    <location>
        <begin position="504"/>
        <end position="524"/>
    </location>
</feature>
<reference evidence="10" key="2">
    <citation type="submission" date="2013-10" db="EMBL/GenBank/DDBJ databases">
        <authorList>
            <person name="Aslett M."/>
        </authorList>
    </citation>
    <scope>NUCLEOTIDE SEQUENCE [LARGE SCALE GENOMIC DNA]</scope>
    <source>
        <strain evidence="10">Weybridge</strain>
    </source>
</reference>